<feature type="domain" description="Acyl-ACP thioesterase N-terminal hotdog" evidence="3">
    <location>
        <begin position="10"/>
        <end position="126"/>
    </location>
</feature>
<evidence type="ECO:0000256" key="2">
    <source>
        <dbReference type="ARBA" id="ARBA00022801"/>
    </source>
</evidence>
<dbReference type="PANTHER" id="PTHR31793">
    <property type="entry name" value="4-HYDROXYBENZOYL-COA THIOESTERASE FAMILY MEMBER"/>
    <property type="match status" value="1"/>
</dbReference>
<proteinExistence type="inferred from homology"/>
<dbReference type="SUPFAM" id="SSF54637">
    <property type="entry name" value="Thioesterase/thiol ester dehydrase-isomerase"/>
    <property type="match status" value="1"/>
</dbReference>
<gene>
    <name evidence="4" type="ORF">METZ01_LOCUS380854</name>
</gene>
<dbReference type="EMBL" id="UINC01140696">
    <property type="protein sequence ID" value="SVD28000.1"/>
    <property type="molecule type" value="Genomic_DNA"/>
</dbReference>
<dbReference type="CDD" id="cd00586">
    <property type="entry name" value="4HBT"/>
    <property type="match status" value="1"/>
</dbReference>
<dbReference type="AlphaFoldDB" id="A0A382U127"/>
<dbReference type="Pfam" id="PF01643">
    <property type="entry name" value="Acyl-ACP_TE"/>
    <property type="match status" value="1"/>
</dbReference>
<comment type="similarity">
    <text evidence="1">Belongs to the 4-hydroxybenzoyl-CoA thioesterase family.</text>
</comment>
<dbReference type="GO" id="GO:0006633">
    <property type="term" value="P:fatty acid biosynthetic process"/>
    <property type="evidence" value="ECO:0007669"/>
    <property type="project" value="InterPro"/>
</dbReference>
<accession>A0A382U127</accession>
<keyword evidence="2" id="KW-0378">Hydrolase</keyword>
<evidence type="ECO:0000313" key="4">
    <source>
        <dbReference type="EMBL" id="SVD28000.1"/>
    </source>
</evidence>
<sequence length="130" mass="15221">MKALEKEITVSKSDLDDLNHVNNVVYIQWIQAIAKKHWKSLVSNEIIKNYYWVLLEHQIKYLYPALLDDKIRIKTSIEKTAGIKSSRIVEIYNKDTNKLLVTSKTIWCLINSKTNKPTRITDEIKQAFSK</sequence>
<dbReference type="PANTHER" id="PTHR31793:SF27">
    <property type="entry name" value="NOVEL THIOESTERASE SUPERFAMILY DOMAIN AND SAPOSIN A-TYPE DOMAIN CONTAINING PROTEIN (0610012H03RIK)"/>
    <property type="match status" value="1"/>
</dbReference>
<evidence type="ECO:0000256" key="1">
    <source>
        <dbReference type="ARBA" id="ARBA00005953"/>
    </source>
</evidence>
<evidence type="ECO:0000259" key="3">
    <source>
        <dbReference type="Pfam" id="PF01643"/>
    </source>
</evidence>
<organism evidence="4">
    <name type="scientific">marine metagenome</name>
    <dbReference type="NCBI Taxonomy" id="408172"/>
    <lineage>
        <taxon>unclassified sequences</taxon>
        <taxon>metagenomes</taxon>
        <taxon>ecological metagenomes</taxon>
    </lineage>
</organism>
<dbReference type="InterPro" id="IPR050563">
    <property type="entry name" value="4-hydroxybenzoyl-CoA_TE"/>
</dbReference>
<dbReference type="Gene3D" id="3.10.129.10">
    <property type="entry name" value="Hotdog Thioesterase"/>
    <property type="match status" value="1"/>
</dbReference>
<dbReference type="GO" id="GO:0047617">
    <property type="term" value="F:fatty acyl-CoA hydrolase activity"/>
    <property type="evidence" value="ECO:0007669"/>
    <property type="project" value="TreeGrafter"/>
</dbReference>
<dbReference type="InterPro" id="IPR002864">
    <property type="entry name" value="Acyl-ACP_thioesterase_NHD"/>
</dbReference>
<dbReference type="InterPro" id="IPR029069">
    <property type="entry name" value="HotDog_dom_sf"/>
</dbReference>
<protein>
    <recommendedName>
        <fullName evidence="3">Acyl-ACP thioesterase N-terminal hotdog domain-containing protein</fullName>
    </recommendedName>
</protein>
<name>A0A382U127_9ZZZZ</name>
<reference evidence="4" key="1">
    <citation type="submission" date="2018-05" db="EMBL/GenBank/DDBJ databases">
        <authorList>
            <person name="Lanie J.A."/>
            <person name="Ng W.-L."/>
            <person name="Kazmierczak K.M."/>
            <person name="Andrzejewski T.M."/>
            <person name="Davidsen T.M."/>
            <person name="Wayne K.J."/>
            <person name="Tettelin H."/>
            <person name="Glass J.I."/>
            <person name="Rusch D."/>
            <person name="Podicherti R."/>
            <person name="Tsui H.-C.T."/>
            <person name="Winkler M.E."/>
        </authorList>
    </citation>
    <scope>NUCLEOTIDE SEQUENCE</scope>
</reference>